<keyword evidence="4" id="KW-0808">Transferase</keyword>
<dbReference type="PANTHER" id="PTHR11739">
    <property type="entry name" value="CITRATE SYNTHASE"/>
    <property type="match status" value="1"/>
</dbReference>
<dbReference type="SUPFAM" id="SSF48256">
    <property type="entry name" value="Citrate synthase"/>
    <property type="match status" value="1"/>
</dbReference>
<organism evidence="5 6">
    <name type="scientific">Microbacterium panaciterrae</name>
    <dbReference type="NCBI Taxonomy" id="985759"/>
    <lineage>
        <taxon>Bacteria</taxon>
        <taxon>Bacillati</taxon>
        <taxon>Actinomycetota</taxon>
        <taxon>Actinomycetes</taxon>
        <taxon>Micrococcales</taxon>
        <taxon>Microbacteriaceae</taxon>
        <taxon>Microbacterium</taxon>
    </lineage>
</organism>
<evidence type="ECO:0000256" key="3">
    <source>
        <dbReference type="ARBA" id="ARBA00012972"/>
    </source>
</evidence>
<dbReference type="InterPro" id="IPR009061">
    <property type="entry name" value="DNA-bd_dom_put_sf"/>
</dbReference>
<dbReference type="InterPro" id="IPR002020">
    <property type="entry name" value="Citrate_synthase"/>
</dbReference>
<evidence type="ECO:0000256" key="2">
    <source>
        <dbReference type="ARBA" id="ARBA00010566"/>
    </source>
</evidence>
<dbReference type="EMBL" id="BAABGP010000008">
    <property type="protein sequence ID" value="GAA4482553.1"/>
    <property type="molecule type" value="Genomic_DNA"/>
</dbReference>
<sequence>MDRLTAAQAAARLGVRTETLYAYVSRGLIARERGSHGSAFDPLEVERFARTRRRSTSPSHGGARVAGADGSPLAVIDTDIALIEDDELWIRGVPVQELIAAPGEPPQFDAVVRWLFERTEHPRAAPHPLVSAGAEAARRMLDALPPGAGAFSRLLAAVAALAAGDPERYDLRPEAVGRVATRLVAGLVDALAPIGDAPGSEAPVAERLWARLSGLPADSGRIRMLDAALILLVDHDMAASTLAARAAASARAHPYAVVAAGLGALDSALHGAVSASVHAMLRDVQQGTDPAAAVAAATRRSNAGIPGFGQPLYPGGDPRARALRDRMAALGDARADAALRIAAEVGDVVRERTGLLPTIDLMLAVMTVAGDMAPDAGETVFAIARSAGWCAHALDEYGRAPLRLRPIGRYVGPDPADVQRASSNARYAEEMR</sequence>
<protein>
    <recommendedName>
        <fullName evidence="3">citrate synthase (unknown stereospecificity)</fullName>
        <ecNumber evidence="3">2.3.3.16</ecNumber>
    </recommendedName>
</protein>
<comment type="pathway">
    <text evidence="1">Carbohydrate metabolism; tricarboxylic acid cycle.</text>
</comment>
<reference evidence="6" key="1">
    <citation type="journal article" date="2019" name="Int. J. Syst. Evol. Microbiol.">
        <title>The Global Catalogue of Microorganisms (GCM) 10K type strain sequencing project: providing services to taxonomists for standard genome sequencing and annotation.</title>
        <authorList>
            <consortium name="The Broad Institute Genomics Platform"/>
            <consortium name="The Broad Institute Genome Sequencing Center for Infectious Disease"/>
            <person name="Wu L."/>
            <person name="Ma J."/>
        </authorList>
    </citation>
    <scope>NUCLEOTIDE SEQUENCE [LARGE SCALE GENOMIC DNA]</scope>
    <source>
        <strain evidence="6">JCM 17839</strain>
    </source>
</reference>
<dbReference type="InterPro" id="IPR016142">
    <property type="entry name" value="Citrate_synth-like_lrg_a-sub"/>
</dbReference>
<comment type="similarity">
    <text evidence="2">Belongs to the citrate synthase family.</text>
</comment>
<gene>
    <name evidence="5" type="ORF">GCM10023171_12700</name>
</gene>
<evidence type="ECO:0000313" key="5">
    <source>
        <dbReference type="EMBL" id="GAA4482553.1"/>
    </source>
</evidence>
<accession>A0ABP8P768</accession>
<name>A0ABP8P768_9MICO</name>
<dbReference type="Pfam" id="PF00285">
    <property type="entry name" value="Citrate_synt"/>
    <property type="match status" value="1"/>
</dbReference>
<comment type="caution">
    <text evidence="5">The sequence shown here is derived from an EMBL/GenBank/DDBJ whole genome shotgun (WGS) entry which is preliminary data.</text>
</comment>
<dbReference type="InterPro" id="IPR016143">
    <property type="entry name" value="Citrate_synth-like_sm_a-sub"/>
</dbReference>
<evidence type="ECO:0000256" key="4">
    <source>
        <dbReference type="ARBA" id="ARBA00022679"/>
    </source>
</evidence>
<dbReference type="RefSeq" id="WP_345185403.1">
    <property type="nucleotide sequence ID" value="NZ_BAABGP010000008.1"/>
</dbReference>
<dbReference type="PRINTS" id="PR00143">
    <property type="entry name" value="CITRTSNTHASE"/>
</dbReference>
<dbReference type="Gene3D" id="1.10.230.10">
    <property type="entry name" value="Cytochrome P450-Terp, domain 2"/>
    <property type="match status" value="1"/>
</dbReference>
<dbReference type="InterPro" id="IPR036969">
    <property type="entry name" value="Citrate_synthase_sf"/>
</dbReference>
<dbReference type="EC" id="2.3.3.16" evidence="3"/>
<dbReference type="Proteomes" id="UP001500731">
    <property type="component" value="Unassembled WGS sequence"/>
</dbReference>
<dbReference type="Gene3D" id="1.10.580.10">
    <property type="entry name" value="Citrate Synthase, domain 1"/>
    <property type="match status" value="1"/>
</dbReference>
<evidence type="ECO:0000313" key="6">
    <source>
        <dbReference type="Proteomes" id="UP001500731"/>
    </source>
</evidence>
<dbReference type="SUPFAM" id="SSF46955">
    <property type="entry name" value="Putative DNA-binding domain"/>
    <property type="match status" value="1"/>
</dbReference>
<dbReference type="PANTHER" id="PTHR11739:SF4">
    <property type="entry name" value="CITRATE SYNTHASE, PEROXISOMAL"/>
    <property type="match status" value="1"/>
</dbReference>
<keyword evidence="6" id="KW-1185">Reference proteome</keyword>
<proteinExistence type="inferred from homology"/>
<evidence type="ECO:0000256" key="1">
    <source>
        <dbReference type="ARBA" id="ARBA00005163"/>
    </source>
</evidence>